<evidence type="ECO:0000313" key="5">
    <source>
        <dbReference type="Proteomes" id="UP000077134"/>
    </source>
</evidence>
<dbReference type="Pfam" id="PF22124">
    <property type="entry name" value="Glyco_hydro_95_cat"/>
    <property type="match status" value="1"/>
</dbReference>
<dbReference type="GO" id="GO:0005975">
    <property type="term" value="P:carbohydrate metabolic process"/>
    <property type="evidence" value="ECO:0007669"/>
    <property type="project" value="InterPro"/>
</dbReference>
<dbReference type="OrthoDB" id="9802600at2"/>
<evidence type="ECO:0000313" key="4">
    <source>
        <dbReference type="EMBL" id="OAB76940.1"/>
    </source>
</evidence>
<dbReference type="InterPro" id="IPR016518">
    <property type="entry name" value="Alpha-L-fucosidase"/>
</dbReference>
<evidence type="ECO:0000259" key="2">
    <source>
        <dbReference type="Pfam" id="PF21307"/>
    </source>
</evidence>
<dbReference type="PANTHER" id="PTHR31084">
    <property type="entry name" value="ALPHA-L-FUCOSIDASE 2"/>
    <property type="match status" value="1"/>
</dbReference>
<dbReference type="InterPro" id="IPR027414">
    <property type="entry name" value="GH95_N_dom"/>
</dbReference>
<dbReference type="InterPro" id="IPR054363">
    <property type="entry name" value="GH95_cat"/>
</dbReference>
<organism evidence="4 5">
    <name type="scientific">Paenibacillus crassostreae</name>
    <dbReference type="NCBI Taxonomy" id="1763538"/>
    <lineage>
        <taxon>Bacteria</taxon>
        <taxon>Bacillati</taxon>
        <taxon>Bacillota</taxon>
        <taxon>Bacilli</taxon>
        <taxon>Bacillales</taxon>
        <taxon>Paenibacillaceae</taxon>
        <taxon>Paenibacillus</taxon>
    </lineage>
</organism>
<name>A0A167FVB7_9BACL</name>
<dbReference type="EMBL" id="LSFN01000005">
    <property type="protein sequence ID" value="OAB76940.1"/>
    <property type="molecule type" value="Genomic_DNA"/>
</dbReference>
<dbReference type="AlphaFoldDB" id="A0A167FVB7"/>
<proteinExistence type="predicted"/>
<dbReference type="STRING" id="1763538.LPB68_18765"/>
<dbReference type="GO" id="GO:0004560">
    <property type="term" value="F:alpha-L-fucosidase activity"/>
    <property type="evidence" value="ECO:0007669"/>
    <property type="project" value="InterPro"/>
</dbReference>
<dbReference type="RefSeq" id="WP_068656145.1">
    <property type="nucleotide sequence ID" value="NZ_CP017770.1"/>
</dbReference>
<dbReference type="Proteomes" id="UP000077134">
    <property type="component" value="Unassembled WGS sequence"/>
</dbReference>
<keyword evidence="5" id="KW-1185">Reference proteome</keyword>
<accession>A0A167FVB7</accession>
<feature type="domain" description="Alpha fucosidase A-like C-terminal" evidence="2">
    <location>
        <begin position="670"/>
        <end position="732"/>
    </location>
</feature>
<dbReference type="KEGG" id="pcx:LPB68_18765"/>
<dbReference type="PIRSF" id="PIRSF007663">
    <property type="entry name" value="UCP007663"/>
    <property type="match status" value="1"/>
</dbReference>
<gene>
    <name evidence="4" type="ORF">PNBC_05970</name>
</gene>
<dbReference type="Gene3D" id="1.50.10.10">
    <property type="match status" value="1"/>
</dbReference>
<dbReference type="Pfam" id="PF14498">
    <property type="entry name" value="Glyco_hyd_65N_2"/>
    <property type="match status" value="1"/>
</dbReference>
<feature type="domain" description="Glycosyl hydrolase family 95 catalytic" evidence="3">
    <location>
        <begin position="265"/>
        <end position="668"/>
    </location>
</feature>
<evidence type="ECO:0000259" key="3">
    <source>
        <dbReference type="Pfam" id="PF22124"/>
    </source>
</evidence>
<dbReference type="InterPro" id="IPR008928">
    <property type="entry name" value="6-hairpin_glycosidase_sf"/>
</dbReference>
<feature type="domain" description="Glycosyl hydrolase family 95 N-terminal" evidence="1">
    <location>
        <begin position="10"/>
        <end position="246"/>
    </location>
</feature>
<dbReference type="InterPro" id="IPR049053">
    <property type="entry name" value="AFCA-like_C"/>
</dbReference>
<dbReference type="FunFam" id="1.50.10.10:FF:000028">
    <property type="entry name" value="Alpha-L-fucosidase 2"/>
    <property type="match status" value="1"/>
</dbReference>
<reference evidence="4 5" key="1">
    <citation type="submission" date="2016-02" db="EMBL/GenBank/DDBJ databases">
        <title>Paenibacillus sp. LPB0068, isolated from Crassostrea gigas.</title>
        <authorList>
            <person name="Shin S.-K."/>
            <person name="Yi H."/>
        </authorList>
    </citation>
    <scope>NUCLEOTIDE SEQUENCE [LARGE SCALE GENOMIC DNA]</scope>
    <source>
        <strain evidence="4 5">LPB0068</strain>
    </source>
</reference>
<dbReference type="Pfam" id="PF21307">
    <property type="entry name" value="Glyco_hydro_95_C"/>
    <property type="match status" value="1"/>
</dbReference>
<comment type="caution">
    <text evidence="4">The sequence shown here is derived from an EMBL/GenBank/DDBJ whole genome shotgun (WGS) entry which is preliminary data.</text>
</comment>
<sequence>MINTGYRQRLWYNQPAEEWNEALPIGNGRLGAMIFGGTAEEKLQLNEDSVWYGGPRDRNNEDALPHLPEIRKLIIEGRLREAEELAAMSMAGLPEAQRHYLPLGELLLSFGDHEQSAEDYRRELDLEQGVSRIKYRIGDVSYSREMFASYPDQAIVIRISTDNKDGISLKARFTRNNWRYLEKTKKWLNNGLIMNGDCGGKGGSTFAAVLKAVTEDGLCRTVGEYLLVDGASSVTLLLAAGTSFRHSDPDLYAKRRLEELSQVPYEELLARHTADYRGLYGRVKLMLPENPNQSGLPTDERLKRFQKGEEDNGLIVTYFQYGRYLLISSSRQGSLPANLQGIWNDSFTPAWDSKFTININAQMNYWPVEICNLAECHEPLFDLVERMKEPGRVTARVMYGCRGFTAHHNTDIWADTAPQDTYLPASFWPLGAAWLCLHLWEHYRFSQDRYFLAKAYETMKEAAQFLLDYLIEDAEGRLITCPSVSPENTYKLPNGESGVLCVGASMDFQIIEALFGACIRSTEIIGVDEAFREELAAALERLPKPQIGKYGQIQEWMEDYEELEPGHRHISHLFALYPGDAFSLEHTPELAEAARRTLERRLANGGGHTGWSRAWIINFWARLKDQDKAYANVRSLLQHSTLPNLFDNHPPFQIDGNFGGTAGIAEMLLQSHAEGIKLLPALPQSWGEGSVKGLRARGGYTLDFAWEEGLVTEAVVTCTVSGPCRLDAPGLVPVSFTGQAGCSYTFTPKG</sequence>
<dbReference type="SUPFAM" id="SSF48208">
    <property type="entry name" value="Six-hairpin glycosidases"/>
    <property type="match status" value="1"/>
</dbReference>
<dbReference type="PANTHER" id="PTHR31084:SF18">
    <property type="entry name" value="GLYCOSYL HYDROLASE FAMILY 95 N-TERMINAL DOMAIN-CONTAINING PROTEIN"/>
    <property type="match status" value="1"/>
</dbReference>
<evidence type="ECO:0000259" key="1">
    <source>
        <dbReference type="Pfam" id="PF14498"/>
    </source>
</evidence>
<dbReference type="InterPro" id="IPR012341">
    <property type="entry name" value="6hp_glycosidase-like_sf"/>
</dbReference>
<protein>
    <submittedName>
        <fullName evidence="4">Alpha-L-fucosidase</fullName>
    </submittedName>
</protein>